<sequence>MQPTTLPHPQDADYEDLLSLWADLESGLAMVLGNPLIIPDFERKLRQYDRWMQDLLRQDTDTGLYLLFQLATNASVGYSALHALVSAVICHLTAAELQLPREERDSLVLAAMTMNIAMTRLQDELAAQAEKPNPQQQASIQAHAFSGRLMLIDVGVEDSLWVNVVAAHHDVLPLAEGELMQWAPVDRLAHILRTVDRYAAMISPRKTRAGRTATESVRSIMAAANGPSGTRDPVGFALVRATGLCPPGTYVRMDNGDVAVVLRRSATPNHPLVATVLNRAGDTLSPPRLHRTATSSPLIQAALTQDAIKIRINHQSLLRQGIQADKTA</sequence>
<name>A0A1P8K3K0_9BURK</name>
<organism evidence="1 2">
    <name type="scientific">Rhodoferax koreensis</name>
    <dbReference type="NCBI Taxonomy" id="1842727"/>
    <lineage>
        <taxon>Bacteria</taxon>
        <taxon>Pseudomonadati</taxon>
        <taxon>Pseudomonadota</taxon>
        <taxon>Betaproteobacteria</taxon>
        <taxon>Burkholderiales</taxon>
        <taxon>Comamonadaceae</taxon>
        <taxon>Rhodoferax</taxon>
    </lineage>
</organism>
<dbReference type="AlphaFoldDB" id="A0A1P8K3K0"/>
<evidence type="ECO:0000313" key="2">
    <source>
        <dbReference type="Proteomes" id="UP000186609"/>
    </source>
</evidence>
<protein>
    <submittedName>
        <fullName evidence="1">Phosphodiesterase</fullName>
    </submittedName>
</protein>
<dbReference type="OrthoDB" id="9774747at2"/>
<accession>A0A1P8K3K0</accession>
<gene>
    <name evidence="1" type="ORF">RD110_09235</name>
</gene>
<reference evidence="1 2" key="1">
    <citation type="submission" date="2017-01" db="EMBL/GenBank/DDBJ databases">
        <authorList>
            <person name="Mah S.A."/>
            <person name="Swanson W.J."/>
            <person name="Moy G.W."/>
            <person name="Vacquier V.D."/>
        </authorList>
    </citation>
    <scope>NUCLEOTIDE SEQUENCE [LARGE SCALE GENOMIC DNA]</scope>
    <source>
        <strain evidence="1 2">DCY110</strain>
    </source>
</reference>
<evidence type="ECO:0000313" key="1">
    <source>
        <dbReference type="EMBL" id="APW40584.1"/>
    </source>
</evidence>
<dbReference type="KEGG" id="rhy:RD110_09235"/>
<dbReference type="STRING" id="1842727.RD110_09235"/>
<dbReference type="Gene3D" id="1.10.3210.10">
    <property type="entry name" value="Hypothetical protein af1432"/>
    <property type="match status" value="1"/>
</dbReference>
<dbReference type="SUPFAM" id="SSF109604">
    <property type="entry name" value="HD-domain/PDEase-like"/>
    <property type="match status" value="1"/>
</dbReference>
<keyword evidence="2" id="KW-1185">Reference proteome</keyword>
<proteinExistence type="predicted"/>
<dbReference type="EMBL" id="CP019236">
    <property type="protein sequence ID" value="APW40584.1"/>
    <property type="molecule type" value="Genomic_DNA"/>
</dbReference>
<dbReference type="Proteomes" id="UP000186609">
    <property type="component" value="Chromosome"/>
</dbReference>